<evidence type="ECO:0000256" key="3">
    <source>
        <dbReference type="ARBA" id="ARBA00023163"/>
    </source>
</evidence>
<protein>
    <submittedName>
        <fullName evidence="5">MarR family transcriptional regulator</fullName>
    </submittedName>
</protein>
<sequence>MSFHYTLMKTHSLLRRDIMARARAELHLTSGQPKVLEALIHHEGQDQKTLAAICEIEPATLGSILLGMEKAGLIERRKKPDNRRSLYAYLTPEGKKKALGMAQIFEEEDEKVLAPLSETERQVLKTALEKVCHQMKKERSLHA</sequence>
<feature type="domain" description="HTH marR-type" evidence="4">
    <location>
        <begin position="1"/>
        <end position="133"/>
    </location>
</feature>
<dbReference type="InterPro" id="IPR036388">
    <property type="entry name" value="WH-like_DNA-bd_sf"/>
</dbReference>
<accession>A0A7X2TA76</accession>
<evidence type="ECO:0000256" key="2">
    <source>
        <dbReference type="ARBA" id="ARBA00023125"/>
    </source>
</evidence>
<name>A0A7X2TA76_9FIRM</name>
<proteinExistence type="predicted"/>
<dbReference type="SUPFAM" id="SSF46785">
    <property type="entry name" value="Winged helix' DNA-binding domain"/>
    <property type="match status" value="1"/>
</dbReference>
<evidence type="ECO:0000256" key="1">
    <source>
        <dbReference type="ARBA" id="ARBA00023015"/>
    </source>
</evidence>
<evidence type="ECO:0000313" key="6">
    <source>
        <dbReference type="Proteomes" id="UP000461754"/>
    </source>
</evidence>
<dbReference type="GO" id="GO:0003700">
    <property type="term" value="F:DNA-binding transcription factor activity"/>
    <property type="evidence" value="ECO:0007669"/>
    <property type="project" value="InterPro"/>
</dbReference>
<dbReference type="InterPro" id="IPR023187">
    <property type="entry name" value="Tscrpt_reg_MarR-type_CS"/>
</dbReference>
<dbReference type="InterPro" id="IPR036390">
    <property type="entry name" value="WH_DNA-bd_sf"/>
</dbReference>
<dbReference type="PROSITE" id="PS01117">
    <property type="entry name" value="HTH_MARR_1"/>
    <property type="match status" value="1"/>
</dbReference>
<dbReference type="InterPro" id="IPR000835">
    <property type="entry name" value="HTH_MarR-typ"/>
</dbReference>
<keyword evidence="3" id="KW-0804">Transcription</keyword>
<dbReference type="PANTHER" id="PTHR42756:SF1">
    <property type="entry name" value="TRANSCRIPTIONAL REPRESSOR OF EMRAB OPERON"/>
    <property type="match status" value="1"/>
</dbReference>
<dbReference type="GO" id="GO:0003677">
    <property type="term" value="F:DNA binding"/>
    <property type="evidence" value="ECO:0007669"/>
    <property type="project" value="UniProtKB-KW"/>
</dbReference>
<dbReference type="PANTHER" id="PTHR42756">
    <property type="entry name" value="TRANSCRIPTIONAL REGULATOR, MARR"/>
    <property type="match status" value="1"/>
</dbReference>
<evidence type="ECO:0000313" key="5">
    <source>
        <dbReference type="EMBL" id="MSS19810.1"/>
    </source>
</evidence>
<dbReference type="Pfam" id="PF01047">
    <property type="entry name" value="MarR"/>
    <property type="match status" value="1"/>
</dbReference>
<dbReference type="EMBL" id="VUMO01000005">
    <property type="protein sequence ID" value="MSS19810.1"/>
    <property type="molecule type" value="Genomic_DNA"/>
</dbReference>
<comment type="caution">
    <text evidence="5">The sequence shown here is derived from an EMBL/GenBank/DDBJ whole genome shotgun (WGS) entry which is preliminary data.</text>
</comment>
<dbReference type="RefSeq" id="WP_154576182.1">
    <property type="nucleotide sequence ID" value="NZ_VUMO01000005.1"/>
</dbReference>
<dbReference type="PROSITE" id="PS50995">
    <property type="entry name" value="HTH_MARR_2"/>
    <property type="match status" value="1"/>
</dbReference>
<keyword evidence="2" id="KW-0238">DNA-binding</keyword>
<dbReference type="Gene3D" id="1.10.10.10">
    <property type="entry name" value="Winged helix-like DNA-binding domain superfamily/Winged helix DNA-binding domain"/>
    <property type="match status" value="1"/>
</dbReference>
<keyword evidence="6" id="KW-1185">Reference proteome</keyword>
<dbReference type="Proteomes" id="UP000461754">
    <property type="component" value="Unassembled WGS sequence"/>
</dbReference>
<dbReference type="SMART" id="SM00347">
    <property type="entry name" value="HTH_MARR"/>
    <property type="match status" value="1"/>
</dbReference>
<gene>
    <name evidence="5" type="ORF">FYJ52_05265</name>
</gene>
<keyword evidence="1" id="KW-0805">Transcription regulation</keyword>
<evidence type="ECO:0000259" key="4">
    <source>
        <dbReference type="PROSITE" id="PS50995"/>
    </source>
</evidence>
<dbReference type="AlphaFoldDB" id="A0A7X2TA76"/>
<organism evidence="5 6">
    <name type="scientific">Pseudoramibacter porci</name>
    <dbReference type="NCBI Taxonomy" id="2606631"/>
    <lineage>
        <taxon>Bacteria</taxon>
        <taxon>Bacillati</taxon>
        <taxon>Bacillota</taxon>
        <taxon>Clostridia</taxon>
        <taxon>Eubacteriales</taxon>
        <taxon>Eubacteriaceae</taxon>
        <taxon>Pseudoramibacter</taxon>
    </lineage>
</organism>
<reference evidence="5 6" key="1">
    <citation type="submission" date="2019-08" db="EMBL/GenBank/DDBJ databases">
        <title>In-depth cultivation of the pig gut microbiome towards novel bacterial diversity and tailored functional studies.</title>
        <authorList>
            <person name="Wylensek D."/>
            <person name="Hitch T.C.A."/>
            <person name="Clavel T."/>
        </authorList>
    </citation>
    <scope>NUCLEOTIDE SEQUENCE [LARGE SCALE GENOMIC DNA]</scope>
    <source>
        <strain evidence="5 6">RF-744-FAT-4</strain>
    </source>
</reference>